<organism evidence="2 3">
    <name type="scientific">Streptomyces physcomitrii</name>
    <dbReference type="NCBI Taxonomy" id="2724184"/>
    <lineage>
        <taxon>Bacteria</taxon>
        <taxon>Bacillati</taxon>
        <taxon>Actinomycetota</taxon>
        <taxon>Actinomycetes</taxon>
        <taxon>Kitasatosporales</taxon>
        <taxon>Streptomycetaceae</taxon>
        <taxon>Streptomyces</taxon>
    </lineage>
</organism>
<feature type="compositionally biased region" description="Gly residues" evidence="1">
    <location>
        <begin position="72"/>
        <end position="84"/>
    </location>
</feature>
<reference evidence="2 3" key="1">
    <citation type="submission" date="2020-04" db="EMBL/GenBank/DDBJ databases">
        <title>Phylogenetic Diversity and Antibacterial Activity against Ralstonia solanacearum of Endophytic Actinomycete Isolated from Moss.</title>
        <authorList>
            <person name="Zhuang X."/>
        </authorList>
    </citation>
    <scope>NUCLEOTIDE SEQUENCE [LARGE SCALE GENOMIC DNA]</scope>
    <source>
        <strain evidence="2 3">LD120</strain>
    </source>
</reference>
<feature type="compositionally biased region" description="Basic and acidic residues" evidence="1">
    <location>
        <begin position="714"/>
        <end position="723"/>
    </location>
</feature>
<feature type="region of interest" description="Disordered" evidence="1">
    <location>
        <begin position="24"/>
        <end position="103"/>
    </location>
</feature>
<dbReference type="RefSeq" id="WP_168537949.1">
    <property type="nucleotide sequence ID" value="NZ_JAAWWP010000005.1"/>
</dbReference>
<name>A0ABX1H1E9_9ACTN</name>
<evidence type="ECO:0008006" key="4">
    <source>
        <dbReference type="Google" id="ProtNLM"/>
    </source>
</evidence>
<proteinExistence type="predicted"/>
<keyword evidence="3" id="KW-1185">Reference proteome</keyword>
<dbReference type="Proteomes" id="UP000772196">
    <property type="component" value="Unassembled WGS sequence"/>
</dbReference>
<feature type="region of interest" description="Disordered" evidence="1">
    <location>
        <begin position="343"/>
        <end position="396"/>
    </location>
</feature>
<feature type="region of interest" description="Disordered" evidence="1">
    <location>
        <begin position="678"/>
        <end position="723"/>
    </location>
</feature>
<accession>A0ABX1H1E9</accession>
<evidence type="ECO:0000313" key="3">
    <source>
        <dbReference type="Proteomes" id="UP000772196"/>
    </source>
</evidence>
<evidence type="ECO:0000256" key="1">
    <source>
        <dbReference type="SAM" id="MobiDB-lite"/>
    </source>
</evidence>
<feature type="compositionally biased region" description="Polar residues" evidence="1">
    <location>
        <begin position="685"/>
        <end position="696"/>
    </location>
</feature>
<comment type="caution">
    <text evidence="2">The sequence shown here is derived from an EMBL/GenBank/DDBJ whole genome shotgun (WGS) entry which is preliminary data.</text>
</comment>
<dbReference type="EMBL" id="JAAWWP010000005">
    <property type="protein sequence ID" value="NKI41873.1"/>
    <property type="molecule type" value="Genomic_DNA"/>
</dbReference>
<protein>
    <recommendedName>
        <fullName evidence="4">DNA-directed RNA polymerase specialized sigma24 family protein</fullName>
    </recommendedName>
</protein>
<gene>
    <name evidence="2" type="ORF">HFV08_11605</name>
</gene>
<sequence length="723" mass="75732">MVRLAYLTLPPRLTRHRRVLRAHAAAQRALPGKTGLRLPRQRGERTAAGPEASGGAGTADGPSVATADGPNAGLGDGPIAGKPGGPNTEPNAEPSAGQDAGLGDGVRARVLRSVLRLERRPRGWPKAVPPPRALLPGLPVVWGLRVFPRAGGAEEIALAQALSRVPAPVRAAFVLRRVDGLPEDRVERLLGAAGVDAPAAAVRGARRLDDSVSPTAEALLRSREFDACSVQTRPTDLVRRRRRKRLAQTLLASAAVAAVLLLVADPREDSDSTPSSGAALPYGSLAPGSGALDPDRLVRVPSGAWADTSRVDFTAWPARGARADDRELLTRALTAWTAPPRGLRARSVAGTPTEPPTRAPQLLYAGDVPGTGAAQPAASGTPGKKAVEEEGEEPADTAVVLFSDGERLARYREPREGTPDLEISRTDNADVTTAAAVVLTRADGAARYLTAPWIAEAGTRDLLRPETPGRPLGLGPDGVTGWVRGPGAGGAGCPDWPVLQLRSSPRIVEKHAFLLTDLGGLSAAHLTYTPPPGHGPARRPREATGSAALLSWAHSACRLATLRDSGVRAVNTWDFAEQKLPEDAGPAVWTCTRASTWRGPGSLLVQFRTAEGPASRPARLVARTRDTAACSRFGQHIVAGTPWRAPSGQEFYLAAGSREVTRLTVTGGAQAEVRGRTLAVRTGRTGETSGDGTSAPTRRGAEESAPPRVTGRLADGEVLRQVR</sequence>
<evidence type="ECO:0000313" key="2">
    <source>
        <dbReference type="EMBL" id="NKI41873.1"/>
    </source>
</evidence>